<dbReference type="PANTHER" id="PTHR43129">
    <property type="entry name" value="FOSMIDOMYCIN RESISTANCE PROTEIN"/>
    <property type="match status" value="1"/>
</dbReference>
<evidence type="ECO:0000256" key="1">
    <source>
        <dbReference type="ARBA" id="ARBA00022692"/>
    </source>
</evidence>
<evidence type="ECO:0000256" key="3">
    <source>
        <dbReference type="ARBA" id="ARBA00023136"/>
    </source>
</evidence>
<keyword evidence="1 4" id="KW-0812">Transmembrane</keyword>
<keyword evidence="2 4" id="KW-1133">Transmembrane helix</keyword>
<feature type="transmembrane region" description="Helical" evidence="4">
    <location>
        <begin position="353"/>
        <end position="375"/>
    </location>
</feature>
<dbReference type="InterPro" id="IPR036259">
    <property type="entry name" value="MFS_trans_sf"/>
</dbReference>
<name>A0A3E1RHP3_9BURK</name>
<gene>
    <name evidence="6" type="ORF">DIC66_02480</name>
</gene>
<organism evidence="6 7">
    <name type="scientific">Rhodoferax lacus</name>
    <dbReference type="NCBI Taxonomy" id="2184758"/>
    <lineage>
        <taxon>Bacteria</taxon>
        <taxon>Pseudomonadati</taxon>
        <taxon>Pseudomonadota</taxon>
        <taxon>Betaproteobacteria</taxon>
        <taxon>Burkholderiales</taxon>
        <taxon>Comamonadaceae</taxon>
        <taxon>Rhodoferax</taxon>
    </lineage>
</organism>
<dbReference type="InterPro" id="IPR020846">
    <property type="entry name" value="MFS_dom"/>
</dbReference>
<dbReference type="AlphaFoldDB" id="A0A3E1RHP3"/>
<reference evidence="6 7" key="1">
    <citation type="submission" date="2018-05" db="EMBL/GenBank/DDBJ databases">
        <title>Rhodoferax soyangensis sp.nov., isolated from an oligotrophic freshwater lake.</title>
        <authorList>
            <person name="Park M."/>
        </authorList>
    </citation>
    <scope>NUCLEOTIDE SEQUENCE [LARGE SCALE GENOMIC DNA]</scope>
    <source>
        <strain evidence="6 7">IMCC26218</strain>
    </source>
</reference>
<dbReference type="Pfam" id="PF07690">
    <property type="entry name" value="MFS_1"/>
    <property type="match status" value="1"/>
</dbReference>
<dbReference type="Proteomes" id="UP000260665">
    <property type="component" value="Unassembled WGS sequence"/>
</dbReference>
<feature type="transmembrane region" description="Helical" evidence="4">
    <location>
        <begin position="320"/>
        <end position="341"/>
    </location>
</feature>
<evidence type="ECO:0000256" key="2">
    <source>
        <dbReference type="ARBA" id="ARBA00022989"/>
    </source>
</evidence>
<dbReference type="OrthoDB" id="8520784at2"/>
<dbReference type="SUPFAM" id="SSF103473">
    <property type="entry name" value="MFS general substrate transporter"/>
    <property type="match status" value="1"/>
</dbReference>
<feature type="transmembrane region" description="Helical" evidence="4">
    <location>
        <begin position="267"/>
        <end position="286"/>
    </location>
</feature>
<sequence length="408" mass="42469">MTTAAASTTFPAPAVPLQQDAAIIGLVGLAHASSHFSHLLLPLMFPVFIKEFGFSFSELGLLMTVFFVVSGVGQACAGFVVDRLGARPLLFMAMVIFVLACVSASMVTGYTGLVLVAALAGLGNATFHPVDFTILNQRVSAPRLGYAFSAHGLTGNLGWAAAPVYLATMTAAFGWRNAYLGAAVLYALILALLVLKRDKLSTQVAHHARDTGVQAPHAMAFMKLPVVWWCFAFFLLSTMTMAVIQSFSVSILKAMHGVSFEAATLTITGYMLAGALGMFIGGFVAARTPNSDRVVAVCMGAGALLLALCGTGWLGANATMVILASSGFAIGIGGPSRDMMIKKATPKGATGRVYGLVYSGLDTGFAISPLVFGGFMDRGWYGATLIGAAAVLMLSVVAALGVGQRTQR</sequence>
<dbReference type="GO" id="GO:0022857">
    <property type="term" value="F:transmembrane transporter activity"/>
    <property type="evidence" value="ECO:0007669"/>
    <property type="project" value="InterPro"/>
</dbReference>
<feature type="transmembrane region" description="Helical" evidence="4">
    <location>
        <begin position="293"/>
        <end position="314"/>
    </location>
</feature>
<comment type="caution">
    <text evidence="6">The sequence shown here is derived from an EMBL/GenBank/DDBJ whole genome shotgun (WGS) entry which is preliminary data.</text>
</comment>
<evidence type="ECO:0000313" key="6">
    <source>
        <dbReference type="EMBL" id="RFO98763.1"/>
    </source>
</evidence>
<dbReference type="Gene3D" id="1.20.1250.20">
    <property type="entry name" value="MFS general substrate transporter like domains"/>
    <property type="match status" value="1"/>
</dbReference>
<feature type="domain" description="Major facilitator superfamily (MFS) profile" evidence="5">
    <location>
        <begin position="23"/>
        <end position="407"/>
    </location>
</feature>
<feature type="transmembrane region" description="Helical" evidence="4">
    <location>
        <begin position="178"/>
        <end position="195"/>
    </location>
</feature>
<keyword evidence="7" id="KW-1185">Reference proteome</keyword>
<protein>
    <submittedName>
        <fullName evidence="6">MFS transporter</fullName>
    </submittedName>
</protein>
<proteinExistence type="predicted"/>
<feature type="transmembrane region" description="Helical" evidence="4">
    <location>
        <begin position="61"/>
        <end position="81"/>
    </location>
</feature>
<evidence type="ECO:0000259" key="5">
    <source>
        <dbReference type="PROSITE" id="PS50850"/>
    </source>
</evidence>
<evidence type="ECO:0000256" key="4">
    <source>
        <dbReference type="SAM" id="Phobius"/>
    </source>
</evidence>
<feature type="transmembrane region" description="Helical" evidence="4">
    <location>
        <begin position="88"/>
        <end position="107"/>
    </location>
</feature>
<dbReference type="GO" id="GO:0005886">
    <property type="term" value="C:plasma membrane"/>
    <property type="evidence" value="ECO:0007669"/>
    <property type="project" value="TreeGrafter"/>
</dbReference>
<keyword evidence="3 4" id="KW-0472">Membrane</keyword>
<accession>A0A3E1RHP3</accession>
<dbReference type="InterPro" id="IPR011701">
    <property type="entry name" value="MFS"/>
</dbReference>
<feature type="transmembrane region" description="Helical" evidence="4">
    <location>
        <begin position="381"/>
        <end position="402"/>
    </location>
</feature>
<dbReference type="PANTHER" id="PTHR43129:SF1">
    <property type="entry name" value="FOSMIDOMYCIN RESISTANCE PROTEIN"/>
    <property type="match status" value="1"/>
</dbReference>
<dbReference type="EMBL" id="QFZK01000001">
    <property type="protein sequence ID" value="RFO98763.1"/>
    <property type="molecule type" value="Genomic_DNA"/>
</dbReference>
<evidence type="ECO:0000313" key="7">
    <source>
        <dbReference type="Proteomes" id="UP000260665"/>
    </source>
</evidence>
<feature type="transmembrane region" description="Helical" evidence="4">
    <location>
        <begin position="21"/>
        <end position="41"/>
    </location>
</feature>
<dbReference type="PROSITE" id="PS50850">
    <property type="entry name" value="MFS"/>
    <property type="match status" value="1"/>
</dbReference>
<dbReference type="RefSeq" id="WP_117173670.1">
    <property type="nucleotide sequence ID" value="NZ_QFZK01000001.1"/>
</dbReference>
<feature type="transmembrane region" description="Helical" evidence="4">
    <location>
        <begin position="226"/>
        <end position="247"/>
    </location>
</feature>